<keyword evidence="11" id="KW-1185">Reference proteome</keyword>
<dbReference type="InterPro" id="IPR003593">
    <property type="entry name" value="AAA+_ATPase"/>
</dbReference>
<evidence type="ECO:0000256" key="5">
    <source>
        <dbReference type="ARBA" id="ARBA00022741"/>
    </source>
</evidence>
<dbReference type="NCBIfam" id="NF040905">
    <property type="entry name" value="GguA"/>
    <property type="match status" value="1"/>
</dbReference>
<dbReference type="GO" id="GO:0005524">
    <property type="term" value="F:ATP binding"/>
    <property type="evidence" value="ECO:0007669"/>
    <property type="project" value="UniProtKB-KW"/>
</dbReference>
<dbReference type="PROSITE" id="PS50893">
    <property type="entry name" value="ABC_TRANSPORTER_2"/>
    <property type="match status" value="2"/>
</dbReference>
<keyword evidence="4" id="KW-0677">Repeat</keyword>
<protein>
    <submittedName>
        <fullName evidence="10">Sugar ABC transporter ATP-binding protein</fullName>
    </submittedName>
</protein>
<evidence type="ECO:0000256" key="7">
    <source>
        <dbReference type="ARBA" id="ARBA00022967"/>
    </source>
</evidence>
<dbReference type="InterPro" id="IPR050107">
    <property type="entry name" value="ABC_carbohydrate_import_ATPase"/>
</dbReference>
<dbReference type="InterPro" id="IPR027417">
    <property type="entry name" value="P-loop_NTPase"/>
</dbReference>
<gene>
    <name evidence="10" type="primary">gguA</name>
    <name evidence="10" type="ORF">GCM10023153_14340</name>
</gene>
<dbReference type="CDD" id="cd03216">
    <property type="entry name" value="ABC_Carb_Monos_I"/>
    <property type="match status" value="1"/>
</dbReference>
<proteinExistence type="predicted"/>
<name>A0ABP8JP26_9MICO</name>
<sequence length="526" mass="57851">MTSPEGSGAGRPDYILEMRDITKEFPGVKALSNVDMAVRRGEIHAICGENGAGKSTLMKVLSGVHPTGSYTGEIHFNGKLAEYSNVRDSERDGIVIIHQELALIPELSIAENIFLGNERASKGGVIDWFKTRQMAAELMERVGLSEDPLTKTKDIGVGKQQLVEIAKALSKEVKLLILDEPTAALNEGDSQHLLQIMDGLRQRGITCIMISHKLNEIEQISDAITIIRDGRTIETLRVDEGGVDENRIIRGMVGRDLESRFPEHTPQIGEVFFEVKNWRVQHPTRADRLVCKDSSFVVRRGEIVGFAGLMGAGRTELMRSIFGRSYGTVLGGTITKDGKDLVLHHVADAIHEGIAYVTEDRKTLGVNLLDDIKTTTVSANLKRITQGLVVNSSEEYRYAEEYRVNLRTKAPNVDEGVSKLSGGNQQKVVLAKWLFTEPDLLILDEPTRGIDVGAKYEIYGIIQRLASEGKGVIVVSSELPELLGLSDRIYTLFEGQITGVLDKAEANQESLMKLMTKARTTASVAS</sequence>
<organism evidence="10 11">
    <name type="scientific">Ornithinibacter aureus</name>
    <dbReference type="NCBI Taxonomy" id="622664"/>
    <lineage>
        <taxon>Bacteria</taxon>
        <taxon>Bacillati</taxon>
        <taxon>Actinomycetota</taxon>
        <taxon>Actinomycetes</taxon>
        <taxon>Micrococcales</taxon>
        <taxon>Intrasporangiaceae</taxon>
        <taxon>Ornithinibacter</taxon>
    </lineage>
</organism>
<evidence type="ECO:0000256" key="3">
    <source>
        <dbReference type="ARBA" id="ARBA00022597"/>
    </source>
</evidence>
<evidence type="ECO:0000256" key="8">
    <source>
        <dbReference type="ARBA" id="ARBA00023136"/>
    </source>
</evidence>
<dbReference type="SUPFAM" id="SSF52540">
    <property type="entry name" value="P-loop containing nucleoside triphosphate hydrolases"/>
    <property type="match status" value="2"/>
</dbReference>
<dbReference type="InterPro" id="IPR017871">
    <property type="entry name" value="ABC_transporter-like_CS"/>
</dbReference>
<evidence type="ECO:0000313" key="10">
    <source>
        <dbReference type="EMBL" id="GAA4393889.1"/>
    </source>
</evidence>
<evidence type="ECO:0000256" key="4">
    <source>
        <dbReference type="ARBA" id="ARBA00022737"/>
    </source>
</evidence>
<dbReference type="Pfam" id="PF00005">
    <property type="entry name" value="ABC_tran"/>
    <property type="match status" value="2"/>
</dbReference>
<accession>A0ABP8JP26</accession>
<dbReference type="InterPro" id="IPR053466">
    <property type="entry name" value="L-arabinose_ABC_transporter"/>
</dbReference>
<evidence type="ECO:0000256" key="6">
    <source>
        <dbReference type="ARBA" id="ARBA00022840"/>
    </source>
</evidence>
<keyword evidence="2" id="KW-1003">Cell membrane</keyword>
<dbReference type="PROSITE" id="PS00211">
    <property type="entry name" value="ABC_TRANSPORTER_1"/>
    <property type="match status" value="1"/>
</dbReference>
<keyword evidence="3" id="KW-0762">Sugar transport</keyword>
<reference evidence="11" key="1">
    <citation type="journal article" date="2019" name="Int. J. Syst. Evol. Microbiol.">
        <title>The Global Catalogue of Microorganisms (GCM) 10K type strain sequencing project: providing services to taxonomists for standard genome sequencing and annotation.</title>
        <authorList>
            <consortium name="The Broad Institute Genomics Platform"/>
            <consortium name="The Broad Institute Genome Sequencing Center for Infectious Disease"/>
            <person name="Wu L."/>
            <person name="Ma J."/>
        </authorList>
    </citation>
    <scope>NUCLEOTIDE SEQUENCE [LARGE SCALE GENOMIC DNA]</scope>
    <source>
        <strain evidence="11">JCM 17738</strain>
    </source>
</reference>
<comment type="caution">
    <text evidence="10">The sequence shown here is derived from an EMBL/GenBank/DDBJ whole genome shotgun (WGS) entry which is preliminary data.</text>
</comment>
<keyword evidence="5" id="KW-0547">Nucleotide-binding</keyword>
<dbReference type="Proteomes" id="UP001500390">
    <property type="component" value="Unassembled WGS sequence"/>
</dbReference>
<keyword evidence="6 10" id="KW-0067">ATP-binding</keyword>
<dbReference type="PANTHER" id="PTHR43790">
    <property type="entry name" value="CARBOHYDRATE TRANSPORT ATP-BINDING PROTEIN MG119-RELATED"/>
    <property type="match status" value="1"/>
</dbReference>
<dbReference type="PANTHER" id="PTHR43790:SF1">
    <property type="entry name" value="XYLOSE IMPORT ATP-BINDING PROTEIN XYLG"/>
    <property type="match status" value="1"/>
</dbReference>
<evidence type="ECO:0000256" key="2">
    <source>
        <dbReference type="ARBA" id="ARBA00022475"/>
    </source>
</evidence>
<dbReference type="SMART" id="SM00382">
    <property type="entry name" value="AAA"/>
    <property type="match status" value="2"/>
</dbReference>
<feature type="domain" description="ABC transporter" evidence="9">
    <location>
        <begin position="275"/>
        <end position="519"/>
    </location>
</feature>
<keyword evidence="8" id="KW-0472">Membrane</keyword>
<evidence type="ECO:0000259" key="9">
    <source>
        <dbReference type="PROSITE" id="PS50893"/>
    </source>
</evidence>
<evidence type="ECO:0000256" key="1">
    <source>
        <dbReference type="ARBA" id="ARBA00022448"/>
    </source>
</evidence>
<dbReference type="RefSeq" id="WP_159903601.1">
    <property type="nucleotide sequence ID" value="NZ_BAABFX010000023.1"/>
</dbReference>
<dbReference type="EMBL" id="BAABFX010000023">
    <property type="protein sequence ID" value="GAA4393889.1"/>
    <property type="molecule type" value="Genomic_DNA"/>
</dbReference>
<dbReference type="Gene3D" id="3.40.50.300">
    <property type="entry name" value="P-loop containing nucleotide triphosphate hydrolases"/>
    <property type="match status" value="2"/>
</dbReference>
<feature type="domain" description="ABC transporter" evidence="9">
    <location>
        <begin position="16"/>
        <end position="254"/>
    </location>
</feature>
<dbReference type="InterPro" id="IPR003439">
    <property type="entry name" value="ABC_transporter-like_ATP-bd"/>
</dbReference>
<keyword evidence="1" id="KW-0813">Transport</keyword>
<dbReference type="CDD" id="cd03215">
    <property type="entry name" value="ABC_Carb_Monos_II"/>
    <property type="match status" value="1"/>
</dbReference>
<keyword evidence="7" id="KW-1278">Translocase</keyword>
<evidence type="ECO:0000313" key="11">
    <source>
        <dbReference type="Proteomes" id="UP001500390"/>
    </source>
</evidence>